<evidence type="ECO:0000259" key="6">
    <source>
        <dbReference type="Pfam" id="PF06429"/>
    </source>
</evidence>
<dbReference type="GO" id="GO:0009425">
    <property type="term" value="C:bacterial-type flagellum basal body"/>
    <property type="evidence" value="ECO:0007669"/>
    <property type="project" value="UniProtKB-SubCell"/>
</dbReference>
<evidence type="ECO:0000259" key="7">
    <source>
        <dbReference type="Pfam" id="PF22692"/>
    </source>
</evidence>
<dbReference type="Proteomes" id="UP000050961">
    <property type="component" value="Unassembled WGS sequence"/>
</dbReference>
<dbReference type="Pfam" id="PF22692">
    <property type="entry name" value="LlgE_F_G_D1"/>
    <property type="match status" value="1"/>
</dbReference>
<dbReference type="Pfam" id="PF06429">
    <property type="entry name" value="Flg_bbr_C"/>
    <property type="match status" value="1"/>
</dbReference>
<dbReference type="eggNOG" id="COG4786">
    <property type="taxonomic scope" value="Bacteria"/>
</dbReference>
<accession>A0A0R2DUV5</accession>
<protein>
    <recommendedName>
        <fullName evidence="4">Flagellar hook protein FlgE</fullName>
    </recommendedName>
</protein>
<name>A0A0R2DUV5_9LACO</name>
<dbReference type="PANTHER" id="PTHR30435">
    <property type="entry name" value="FLAGELLAR PROTEIN"/>
    <property type="match status" value="1"/>
</dbReference>
<dbReference type="InterPro" id="IPR020013">
    <property type="entry name" value="Flagellar_FlgE/F/G"/>
</dbReference>
<comment type="function">
    <text evidence="4">A flexible structure which links the flagellar filament to the drive apparatus in the basal body.</text>
</comment>
<keyword evidence="9" id="KW-1185">Reference proteome</keyword>
<dbReference type="InterPro" id="IPR001444">
    <property type="entry name" value="Flag_bb_rod_N"/>
</dbReference>
<dbReference type="GO" id="GO:0071978">
    <property type="term" value="P:bacterial-type flagellum-dependent swarming motility"/>
    <property type="evidence" value="ECO:0007669"/>
    <property type="project" value="TreeGrafter"/>
</dbReference>
<comment type="subcellular location">
    <subcellularLocation>
        <location evidence="1 4">Bacterial flagellum basal body</location>
    </subcellularLocation>
</comment>
<reference evidence="8 9" key="1">
    <citation type="journal article" date="2015" name="Genome Announc.">
        <title>Expanding the biotechnology potential of lactobacilli through comparative genomics of 213 strains and associated genera.</title>
        <authorList>
            <person name="Sun Z."/>
            <person name="Harris H.M."/>
            <person name="McCann A."/>
            <person name="Guo C."/>
            <person name="Argimon S."/>
            <person name="Zhang W."/>
            <person name="Yang X."/>
            <person name="Jeffery I.B."/>
            <person name="Cooney J.C."/>
            <person name="Kagawa T.F."/>
            <person name="Liu W."/>
            <person name="Song Y."/>
            <person name="Salvetti E."/>
            <person name="Wrobel A."/>
            <person name="Rasinkangas P."/>
            <person name="Parkhill J."/>
            <person name="Rea M.C."/>
            <person name="O'Sullivan O."/>
            <person name="Ritari J."/>
            <person name="Douillard F.P."/>
            <person name="Paul Ross R."/>
            <person name="Yang R."/>
            <person name="Briner A.E."/>
            <person name="Felis G.E."/>
            <person name="de Vos W.M."/>
            <person name="Barrangou R."/>
            <person name="Klaenhammer T.R."/>
            <person name="Caufield P.W."/>
            <person name="Cui Y."/>
            <person name="Zhang H."/>
            <person name="O'Toole P.W."/>
        </authorList>
    </citation>
    <scope>NUCLEOTIDE SEQUENCE [LARGE SCALE GENOMIC DNA]</scope>
    <source>
        <strain evidence="8 9">DSM 21376</strain>
    </source>
</reference>
<dbReference type="GO" id="GO:0009424">
    <property type="term" value="C:bacterial-type flagellum hook"/>
    <property type="evidence" value="ECO:0007669"/>
    <property type="project" value="TreeGrafter"/>
</dbReference>
<sequence>MQQIIGGIIMLRSLYSGVSGMKNLQTKMDVVSNNIANVNTTGYKSSRVSFQDMVSQTMSNATAPTNNNGGINGKQIGLGVQTGSIDTSTGAGAPQSTGNPTDLYIGGEGYFVVRNNNGANYYTRDGSFKLDANGSLVNSNGLKVLGYATSGGAQVEGGNPGFNGTASPITVAAQIGGQNYSNNSLAVDENGTVTAKYGSQTYVLGRVQLATFFNPGGLQKMGGNNYAATANSGQAVLGQAGENGSGNIQSGKLEMSNVDLSNEFTEMIIANRAYQANARSITTSDEMLQELINLKR</sequence>
<comment type="caution">
    <text evidence="8">The sequence shown here is derived from an EMBL/GenBank/DDBJ whole genome shotgun (WGS) entry which is preliminary data.</text>
</comment>
<dbReference type="STRING" id="1423806.FD15_GL000402"/>
<dbReference type="InterPro" id="IPR010930">
    <property type="entry name" value="Flg_bb/hook_C_dom"/>
</dbReference>
<dbReference type="InterPro" id="IPR037925">
    <property type="entry name" value="FlgE/F/G-like"/>
</dbReference>
<evidence type="ECO:0000256" key="4">
    <source>
        <dbReference type="RuleBase" id="RU362116"/>
    </source>
</evidence>
<keyword evidence="8" id="KW-0282">Flagellum</keyword>
<dbReference type="InterPro" id="IPR019776">
    <property type="entry name" value="Flagellar_basal_body_rod_CS"/>
</dbReference>
<dbReference type="PATRIC" id="fig|1423806.3.peg.410"/>
<feature type="domain" description="Flagellar basal body rod protein N-terminal" evidence="5">
    <location>
        <begin position="14"/>
        <end position="44"/>
    </location>
</feature>
<dbReference type="PROSITE" id="PS00588">
    <property type="entry name" value="FLAGELLA_BB_ROD"/>
    <property type="match status" value="1"/>
</dbReference>
<keyword evidence="8" id="KW-0966">Cell projection</keyword>
<feature type="domain" description="Flagellar hook protein FlgE/F/G-like D1" evidence="7">
    <location>
        <begin position="105"/>
        <end position="195"/>
    </location>
</feature>
<proteinExistence type="inferred from homology"/>
<dbReference type="NCBIfam" id="TIGR03506">
    <property type="entry name" value="FlgEFG_subfam"/>
    <property type="match status" value="2"/>
</dbReference>
<gene>
    <name evidence="8" type="ORF">FD15_GL000402</name>
</gene>
<organism evidence="8 9">
    <name type="scientific">Liquorilactobacillus sucicola DSM 21376 = JCM 15457</name>
    <dbReference type="NCBI Taxonomy" id="1423806"/>
    <lineage>
        <taxon>Bacteria</taxon>
        <taxon>Bacillati</taxon>
        <taxon>Bacillota</taxon>
        <taxon>Bacilli</taxon>
        <taxon>Lactobacillales</taxon>
        <taxon>Lactobacillaceae</taxon>
        <taxon>Liquorilactobacillus</taxon>
    </lineage>
</organism>
<dbReference type="Pfam" id="PF00460">
    <property type="entry name" value="Flg_bb_rod"/>
    <property type="match status" value="1"/>
</dbReference>
<evidence type="ECO:0000259" key="5">
    <source>
        <dbReference type="Pfam" id="PF00460"/>
    </source>
</evidence>
<dbReference type="PANTHER" id="PTHR30435:SF1">
    <property type="entry name" value="FLAGELLAR HOOK PROTEIN FLGE"/>
    <property type="match status" value="1"/>
</dbReference>
<feature type="domain" description="Flagellar basal-body/hook protein C-terminal" evidence="6">
    <location>
        <begin position="249"/>
        <end position="294"/>
    </location>
</feature>
<dbReference type="SUPFAM" id="SSF117143">
    <property type="entry name" value="Flagellar hook protein flgE"/>
    <property type="match status" value="1"/>
</dbReference>
<comment type="similarity">
    <text evidence="2 4">Belongs to the flagella basal body rod proteins family.</text>
</comment>
<evidence type="ECO:0000256" key="2">
    <source>
        <dbReference type="ARBA" id="ARBA00009677"/>
    </source>
</evidence>
<keyword evidence="8" id="KW-0969">Cilium</keyword>
<dbReference type="AlphaFoldDB" id="A0A0R2DUV5"/>
<dbReference type="InterPro" id="IPR053967">
    <property type="entry name" value="LlgE_F_G-like_D1"/>
</dbReference>
<keyword evidence="3 4" id="KW-0975">Bacterial flagellum</keyword>
<dbReference type="EMBL" id="AYZF01000008">
    <property type="protein sequence ID" value="KRN06843.1"/>
    <property type="molecule type" value="Genomic_DNA"/>
</dbReference>
<dbReference type="GO" id="GO:0005829">
    <property type="term" value="C:cytosol"/>
    <property type="evidence" value="ECO:0007669"/>
    <property type="project" value="TreeGrafter"/>
</dbReference>
<evidence type="ECO:0000256" key="1">
    <source>
        <dbReference type="ARBA" id="ARBA00004117"/>
    </source>
</evidence>
<evidence type="ECO:0000313" key="8">
    <source>
        <dbReference type="EMBL" id="KRN06843.1"/>
    </source>
</evidence>
<evidence type="ECO:0000256" key="3">
    <source>
        <dbReference type="ARBA" id="ARBA00023143"/>
    </source>
</evidence>
<evidence type="ECO:0000313" key="9">
    <source>
        <dbReference type="Proteomes" id="UP000050961"/>
    </source>
</evidence>